<dbReference type="Gene3D" id="2.30.29.30">
    <property type="entry name" value="Pleckstrin-homology domain (PH domain)/Phosphotyrosine-binding domain (PTB)"/>
    <property type="match status" value="1"/>
</dbReference>
<evidence type="ECO:0000313" key="11">
    <source>
        <dbReference type="EMBL" id="ODN05717.1"/>
    </source>
</evidence>
<dbReference type="GO" id="GO:0008270">
    <property type="term" value="F:zinc ion binding"/>
    <property type="evidence" value="ECO:0007669"/>
    <property type="project" value="UniProtKB-KW"/>
</dbReference>
<dbReference type="CDD" id="cd08835">
    <property type="entry name" value="ArfGap_ACAP"/>
    <property type="match status" value="1"/>
</dbReference>
<keyword evidence="3 6" id="KW-0863">Zinc-finger</keyword>
<evidence type="ECO:0000256" key="1">
    <source>
        <dbReference type="ARBA" id="ARBA00022468"/>
    </source>
</evidence>
<keyword evidence="12" id="KW-1185">Reference proteome</keyword>
<dbReference type="Pfam" id="PF00023">
    <property type="entry name" value="Ank"/>
    <property type="match status" value="1"/>
</dbReference>
<evidence type="ECO:0000313" key="12">
    <source>
        <dbReference type="Proteomes" id="UP000094527"/>
    </source>
</evidence>
<feature type="region of interest" description="Disordered" evidence="8">
    <location>
        <begin position="531"/>
        <end position="637"/>
    </location>
</feature>
<dbReference type="PROSITE" id="PS50115">
    <property type="entry name" value="ARFGAP"/>
    <property type="match status" value="1"/>
</dbReference>
<dbReference type="InterPro" id="IPR038508">
    <property type="entry name" value="ArfGAP_dom_sf"/>
</dbReference>
<dbReference type="FunFam" id="1.10.220.150:FF:000009">
    <property type="entry name" value="stromal membrane-associated protein 1 isoform X1"/>
    <property type="match status" value="1"/>
</dbReference>
<dbReference type="InterPro" id="IPR045258">
    <property type="entry name" value="ACAP1/2/3-like"/>
</dbReference>
<dbReference type="InterPro" id="IPR037278">
    <property type="entry name" value="ARFGAP/RecO"/>
</dbReference>
<feature type="coiled-coil region" evidence="7">
    <location>
        <begin position="116"/>
        <end position="143"/>
    </location>
</feature>
<dbReference type="InterPro" id="IPR004148">
    <property type="entry name" value="BAR_dom"/>
</dbReference>
<dbReference type="Pfam" id="PF01412">
    <property type="entry name" value="ArfGap"/>
    <property type="match status" value="1"/>
</dbReference>
<dbReference type="PROSITE" id="PS50297">
    <property type="entry name" value="ANK_REP_REGION"/>
    <property type="match status" value="1"/>
</dbReference>
<dbReference type="SUPFAM" id="SSF57863">
    <property type="entry name" value="ArfGap/RecO-like zinc finger"/>
    <property type="match status" value="1"/>
</dbReference>
<evidence type="ECO:0000256" key="6">
    <source>
        <dbReference type="PROSITE-ProRule" id="PRU00288"/>
    </source>
</evidence>
<evidence type="ECO:0000256" key="3">
    <source>
        <dbReference type="ARBA" id="ARBA00022771"/>
    </source>
</evidence>
<feature type="region of interest" description="Disordered" evidence="8">
    <location>
        <begin position="809"/>
        <end position="834"/>
    </location>
</feature>
<keyword evidence="2" id="KW-0479">Metal-binding</keyword>
<evidence type="ECO:0000256" key="7">
    <source>
        <dbReference type="SAM" id="Coils"/>
    </source>
</evidence>
<reference evidence="11 12" key="1">
    <citation type="journal article" date="2016" name="Genome Biol. Evol.">
        <title>Gene Family Evolution Reflects Adaptation to Soil Environmental Stressors in the Genome of the Collembolan Orchesella cincta.</title>
        <authorList>
            <person name="Faddeeva-Vakhrusheva A."/>
            <person name="Derks M.F."/>
            <person name="Anvar S.Y."/>
            <person name="Agamennone V."/>
            <person name="Suring W."/>
            <person name="Smit S."/>
            <person name="van Straalen N.M."/>
            <person name="Roelofs D."/>
        </authorList>
    </citation>
    <scope>NUCLEOTIDE SEQUENCE [LARGE SCALE GENOMIC DNA]</scope>
    <source>
        <tissue evidence="11">Mixed pool</tissue>
    </source>
</reference>
<keyword evidence="1" id="KW-0343">GTPase activation</keyword>
<accession>A0A1D2NKF8</accession>
<dbReference type="CDD" id="cd13250">
    <property type="entry name" value="PH_ACAP"/>
    <property type="match status" value="1"/>
</dbReference>
<keyword evidence="4" id="KW-0862">Zinc</keyword>
<feature type="repeat" description="ANK" evidence="5">
    <location>
        <begin position="685"/>
        <end position="717"/>
    </location>
</feature>
<proteinExistence type="predicted"/>
<dbReference type="OrthoDB" id="10070851at2759"/>
<dbReference type="InterPro" id="IPR036770">
    <property type="entry name" value="Ankyrin_rpt-contain_sf"/>
</dbReference>
<dbReference type="SUPFAM" id="SSF48403">
    <property type="entry name" value="Ankyrin repeat"/>
    <property type="match status" value="1"/>
</dbReference>
<dbReference type="InterPro" id="IPR002110">
    <property type="entry name" value="Ankyrin_rpt"/>
</dbReference>
<dbReference type="PRINTS" id="PR00405">
    <property type="entry name" value="REVINTRACTNG"/>
</dbReference>
<dbReference type="Gene3D" id="1.20.1270.60">
    <property type="entry name" value="Arfaptin homology (AH) domain/BAR domain"/>
    <property type="match status" value="1"/>
</dbReference>
<dbReference type="Gene3D" id="1.10.220.150">
    <property type="entry name" value="Arf GTPase activating protein"/>
    <property type="match status" value="1"/>
</dbReference>
<comment type="caution">
    <text evidence="11">The sequence shown here is derived from an EMBL/GenBank/DDBJ whole genome shotgun (WGS) entry which is preliminary data.</text>
</comment>
<evidence type="ECO:0000256" key="4">
    <source>
        <dbReference type="ARBA" id="ARBA00022833"/>
    </source>
</evidence>
<dbReference type="InterPro" id="IPR027267">
    <property type="entry name" value="AH/BAR_dom_sf"/>
</dbReference>
<evidence type="ECO:0000256" key="2">
    <source>
        <dbReference type="ARBA" id="ARBA00022723"/>
    </source>
</evidence>
<dbReference type="InterPro" id="IPR001164">
    <property type="entry name" value="ArfGAP_dom"/>
</dbReference>
<dbReference type="GO" id="GO:0005737">
    <property type="term" value="C:cytoplasm"/>
    <property type="evidence" value="ECO:0007669"/>
    <property type="project" value="InterPro"/>
</dbReference>
<dbReference type="SMART" id="SM00248">
    <property type="entry name" value="ANK"/>
    <property type="match status" value="4"/>
</dbReference>
<name>A0A1D2NKF8_ORCCI</name>
<keyword evidence="7" id="KW-0175">Coiled coil</keyword>
<feature type="region of interest" description="Disordered" evidence="8">
    <location>
        <begin position="374"/>
        <end position="393"/>
    </location>
</feature>
<dbReference type="Proteomes" id="UP000094527">
    <property type="component" value="Unassembled WGS sequence"/>
</dbReference>
<protein>
    <submittedName>
        <fullName evidence="11">Arf-GAP with coiled-coil, ANK repeat and PH domain-containing protein 2</fullName>
    </submittedName>
</protein>
<dbReference type="SMART" id="SM00105">
    <property type="entry name" value="ArfGap"/>
    <property type="match status" value="1"/>
</dbReference>
<feature type="compositionally biased region" description="Basic residues" evidence="8">
    <location>
        <begin position="531"/>
        <end position="547"/>
    </location>
</feature>
<feature type="domain" description="Arf-GAP" evidence="10">
    <location>
        <begin position="401"/>
        <end position="528"/>
    </location>
</feature>
<dbReference type="PROSITE" id="PS50088">
    <property type="entry name" value="ANK_REPEAT"/>
    <property type="match status" value="1"/>
</dbReference>
<organism evidence="11 12">
    <name type="scientific">Orchesella cincta</name>
    <name type="common">Springtail</name>
    <name type="synonym">Podura cincta</name>
    <dbReference type="NCBI Taxonomy" id="48709"/>
    <lineage>
        <taxon>Eukaryota</taxon>
        <taxon>Metazoa</taxon>
        <taxon>Ecdysozoa</taxon>
        <taxon>Arthropoda</taxon>
        <taxon>Hexapoda</taxon>
        <taxon>Collembola</taxon>
        <taxon>Entomobryomorpha</taxon>
        <taxon>Entomobryoidea</taxon>
        <taxon>Orchesellidae</taxon>
        <taxon>Orchesellinae</taxon>
        <taxon>Orchesella</taxon>
    </lineage>
</organism>
<feature type="compositionally biased region" description="Polar residues" evidence="8">
    <location>
        <begin position="586"/>
        <end position="604"/>
    </location>
</feature>
<evidence type="ECO:0000259" key="10">
    <source>
        <dbReference type="PROSITE" id="PS50115"/>
    </source>
</evidence>
<feature type="compositionally biased region" description="Basic and acidic residues" evidence="8">
    <location>
        <begin position="558"/>
        <end position="572"/>
    </location>
</feature>
<dbReference type="GO" id="GO:0005096">
    <property type="term" value="F:GTPase activator activity"/>
    <property type="evidence" value="ECO:0007669"/>
    <property type="project" value="UniProtKB-KW"/>
</dbReference>
<evidence type="ECO:0000256" key="5">
    <source>
        <dbReference type="PROSITE-ProRule" id="PRU00023"/>
    </source>
</evidence>
<gene>
    <name evidence="11" type="ORF">Ocin01_00937</name>
</gene>
<evidence type="ECO:0000256" key="8">
    <source>
        <dbReference type="SAM" id="MobiDB-lite"/>
    </source>
</evidence>
<dbReference type="PROSITE" id="PS50003">
    <property type="entry name" value="PH_DOMAIN"/>
    <property type="match status" value="1"/>
</dbReference>
<keyword evidence="5" id="KW-0040">ANK repeat</keyword>
<dbReference type="PANTHER" id="PTHR23180">
    <property type="entry name" value="CENTAURIN/ARF"/>
    <property type="match status" value="1"/>
</dbReference>
<dbReference type="FunFam" id="2.30.29.30:FF:000384">
    <property type="entry name" value="Uncharacterized protein, isoform A"/>
    <property type="match status" value="1"/>
</dbReference>
<dbReference type="SUPFAM" id="SSF50729">
    <property type="entry name" value="PH domain-like"/>
    <property type="match status" value="1"/>
</dbReference>
<dbReference type="EMBL" id="LJIJ01000017">
    <property type="protein sequence ID" value="ODN05717.1"/>
    <property type="molecule type" value="Genomic_DNA"/>
</dbReference>
<feature type="domain" description="PH" evidence="9">
    <location>
        <begin position="266"/>
        <end position="363"/>
    </location>
</feature>
<dbReference type="SMART" id="SM00233">
    <property type="entry name" value="PH"/>
    <property type="match status" value="1"/>
</dbReference>
<dbReference type="SUPFAM" id="SSF103657">
    <property type="entry name" value="BAR/IMD domain-like"/>
    <property type="match status" value="1"/>
</dbReference>
<dbReference type="InterPro" id="IPR001849">
    <property type="entry name" value="PH_domain"/>
</dbReference>
<dbReference type="Pfam" id="PF16746">
    <property type="entry name" value="BAR_3"/>
    <property type="match status" value="1"/>
</dbReference>
<dbReference type="Gene3D" id="1.25.40.20">
    <property type="entry name" value="Ankyrin repeat-containing domain"/>
    <property type="match status" value="1"/>
</dbReference>
<dbReference type="PANTHER" id="PTHR23180:SF399">
    <property type="entry name" value="BLOWN FUSE, ISOFORM A-RELATED"/>
    <property type="match status" value="1"/>
</dbReference>
<dbReference type="AlphaFoldDB" id="A0A1D2NKF8"/>
<feature type="compositionally biased region" description="Polar residues" evidence="8">
    <location>
        <begin position="380"/>
        <end position="392"/>
    </location>
</feature>
<dbReference type="OMA" id="GSVMSCE"/>
<dbReference type="InterPro" id="IPR011993">
    <property type="entry name" value="PH-like_dom_sf"/>
</dbReference>
<evidence type="ECO:0000259" key="9">
    <source>
        <dbReference type="PROSITE" id="PS50003"/>
    </source>
</evidence>
<sequence length="834" mass="93527">MSKMKPVIDFGECVRDTPKFRSRLEEEIQRVDNLDGKLEKLLKASNHMIEAGKAYLNTQHSFFNSLFETSVHFRHDPPVYSAFNKCSSALTELSKFQSTLLDQINRAICRNLSEFLKKEVRTCKEMKSYLEKLQQEYETALQRNSAIPKGKNVEADEASNALSVARINYRSAAVDMVYSITLLQQRKRFEILDNILSVLQAHKTYFHQGYDFFKDTDPFLKGLSSELSEMRSVVGRDGDSMLDNKQVWIHNTPNFITSQGSNATSGVVMQGYLFKRGSSRSFKSWKRRWFELLDRGQLCYRKRLEETPTVMEEDLRICMVRPMAECDRRFCFELISPNKTHILQADCDEIFQAWVSALQSAISCAIHNSTLSAHKRDESNSPPSQKDSSTSELLKVTSEKAKVLESILKVRGNNLCCDCGAANPEWASVNLGITLCIECSGIHRSLGVHHSKVKSLKLDAWETSLLKVMGELGNNVINSIYLAKVDVMDSLGIDKATPDCPRDIRETWIRAKYIDRAFVARPKLSVDGTGRKHFRKWSVRKPHRRQRKSQDSTSTNGRVHEESTVSDTHENDSSAELKVNDDTNSETESFQSLQSTKETSSASDQEGVLVFGADLPPSQTDIVPSQMGYEDESADEPDLREIEESTDTLDANMLLFKASRVANLGVMCEALALGADKNWINYNDGGATCLHQAVLGGSVTACEFLILNGAKVNATDSMKRTPLWLATEKLFGLYKNCHTGQVCLFVRNRADYHLADVDKKSPLDVAIASEHADIVTLLKLAQMDEEMRTGETSQTDDSFQEIVRDIAQKATDGKTTPSTTHVDPGIDLNPGSSS</sequence>
<dbReference type="Pfam" id="PF00169">
    <property type="entry name" value="PH"/>
    <property type="match status" value="1"/>
</dbReference>
<dbReference type="STRING" id="48709.A0A1D2NKF8"/>